<dbReference type="RefSeq" id="XP_056762456.1">
    <property type="nucleotide sequence ID" value="XM_056913607.1"/>
</dbReference>
<dbReference type="Proteomes" id="UP001213681">
    <property type="component" value="Unassembled WGS sequence"/>
</dbReference>
<accession>A0AAD6G031</accession>
<reference evidence="1" key="2">
    <citation type="journal article" date="2023" name="IMA Fungus">
        <title>Comparative genomic study of the Penicillium genus elucidates a diverse pangenome and 15 lateral gene transfer events.</title>
        <authorList>
            <person name="Petersen C."/>
            <person name="Sorensen T."/>
            <person name="Nielsen M.R."/>
            <person name="Sondergaard T.E."/>
            <person name="Sorensen J.L."/>
            <person name="Fitzpatrick D.A."/>
            <person name="Frisvad J.C."/>
            <person name="Nielsen K.L."/>
        </authorList>
    </citation>
    <scope>NUCLEOTIDE SEQUENCE</scope>
    <source>
        <strain evidence="1">IBT 16125</strain>
    </source>
</reference>
<dbReference type="EMBL" id="JAPVEA010000008">
    <property type="protein sequence ID" value="KAJ5439227.1"/>
    <property type="molecule type" value="Genomic_DNA"/>
</dbReference>
<comment type="caution">
    <text evidence="1">The sequence shown here is derived from an EMBL/GenBank/DDBJ whole genome shotgun (WGS) entry which is preliminary data.</text>
</comment>
<name>A0AAD6G031_9EURO</name>
<evidence type="ECO:0000313" key="2">
    <source>
        <dbReference type="Proteomes" id="UP001213681"/>
    </source>
</evidence>
<evidence type="ECO:0000313" key="1">
    <source>
        <dbReference type="EMBL" id="KAJ5439227.1"/>
    </source>
</evidence>
<organism evidence="1 2">
    <name type="scientific">Penicillium daleae</name>
    <dbReference type="NCBI Taxonomy" id="63821"/>
    <lineage>
        <taxon>Eukaryota</taxon>
        <taxon>Fungi</taxon>
        <taxon>Dikarya</taxon>
        <taxon>Ascomycota</taxon>
        <taxon>Pezizomycotina</taxon>
        <taxon>Eurotiomycetes</taxon>
        <taxon>Eurotiomycetidae</taxon>
        <taxon>Eurotiales</taxon>
        <taxon>Aspergillaceae</taxon>
        <taxon>Penicillium</taxon>
    </lineage>
</organism>
<keyword evidence="2" id="KW-1185">Reference proteome</keyword>
<reference evidence="1" key="1">
    <citation type="submission" date="2022-12" db="EMBL/GenBank/DDBJ databases">
        <authorList>
            <person name="Petersen C."/>
        </authorList>
    </citation>
    <scope>NUCLEOTIDE SEQUENCE</scope>
    <source>
        <strain evidence="1">IBT 16125</strain>
    </source>
</reference>
<sequence>MDMPKLHILLATAPRITASAIIPKAQRVVCNAAHSGLACPGQRETANQGRAQPISMRAPAQAFSFSSRCNSATSTADQGFKSCNRPLRVAIPTTQNLS</sequence>
<proteinExistence type="predicted"/>
<protein>
    <submittedName>
        <fullName evidence="1">Uncharacterized protein</fullName>
    </submittedName>
</protein>
<dbReference type="GeneID" id="81603850"/>
<gene>
    <name evidence="1" type="ORF">N7458_010225</name>
</gene>
<dbReference type="AlphaFoldDB" id="A0AAD6G031"/>